<evidence type="ECO:0000256" key="1">
    <source>
        <dbReference type="SAM" id="Phobius"/>
    </source>
</evidence>
<feature type="transmembrane region" description="Helical" evidence="1">
    <location>
        <begin position="6"/>
        <end position="23"/>
    </location>
</feature>
<accession>A0A6B0V079</accession>
<dbReference type="EMBL" id="GIFC01013072">
    <property type="protein sequence ID" value="MXU95155.1"/>
    <property type="molecule type" value="Transcribed_RNA"/>
</dbReference>
<evidence type="ECO:0000313" key="2">
    <source>
        <dbReference type="EMBL" id="MXU95155.1"/>
    </source>
</evidence>
<proteinExistence type="predicted"/>
<name>A0A6B0V079_IXORI</name>
<sequence length="179" mass="19933">MLRGWLLLLLLRGLGLVMVCLLGRRRGRRSGAVVARHRPRWRPGCGGSAAAATMVVVVVMVVVPRLHLALTQLPVSCRLPRGVKPLRLERVAPGLGAKHQAAQRGTLRQRRSACRSVRRHQEGAVRQVAPAVLVFPPDVRMVGPLHFLQFCQDCQKPLKQPTQHHLGQLRGREPHEARE</sequence>
<organism evidence="2">
    <name type="scientific">Ixodes ricinus</name>
    <name type="common">Common tick</name>
    <name type="synonym">Acarus ricinus</name>
    <dbReference type="NCBI Taxonomy" id="34613"/>
    <lineage>
        <taxon>Eukaryota</taxon>
        <taxon>Metazoa</taxon>
        <taxon>Ecdysozoa</taxon>
        <taxon>Arthropoda</taxon>
        <taxon>Chelicerata</taxon>
        <taxon>Arachnida</taxon>
        <taxon>Acari</taxon>
        <taxon>Parasitiformes</taxon>
        <taxon>Ixodida</taxon>
        <taxon>Ixodoidea</taxon>
        <taxon>Ixodidae</taxon>
        <taxon>Ixodinae</taxon>
        <taxon>Ixodes</taxon>
    </lineage>
</organism>
<keyword evidence="1" id="KW-1133">Transmembrane helix</keyword>
<keyword evidence="1" id="KW-0472">Membrane</keyword>
<feature type="transmembrane region" description="Helical" evidence="1">
    <location>
        <begin position="44"/>
        <end position="63"/>
    </location>
</feature>
<keyword evidence="1" id="KW-0812">Transmembrane</keyword>
<reference evidence="2" key="1">
    <citation type="submission" date="2019-12" db="EMBL/GenBank/DDBJ databases">
        <title>An insight into the sialome of adult female Ixodes ricinus ticks feeding for 6 days.</title>
        <authorList>
            <person name="Perner J."/>
            <person name="Ribeiro J.M.C."/>
        </authorList>
    </citation>
    <scope>NUCLEOTIDE SEQUENCE</scope>
    <source>
        <strain evidence="2">Semi-engorged</strain>
        <tissue evidence="2">Salivary glands</tissue>
    </source>
</reference>
<protein>
    <submittedName>
        <fullName evidence="2">Uncharacterized protein</fullName>
    </submittedName>
</protein>
<dbReference type="AlphaFoldDB" id="A0A6B0V079"/>